<dbReference type="PANTHER" id="PTHR31379">
    <property type="entry name" value="F-BOX C PROTEIN-RELATED-RELATED"/>
    <property type="match status" value="1"/>
</dbReference>
<proteinExistence type="predicted"/>
<organism evidence="1 2">
    <name type="scientific">Caenorhabditis nigoni</name>
    <dbReference type="NCBI Taxonomy" id="1611254"/>
    <lineage>
        <taxon>Eukaryota</taxon>
        <taxon>Metazoa</taxon>
        <taxon>Ecdysozoa</taxon>
        <taxon>Nematoda</taxon>
        <taxon>Chromadorea</taxon>
        <taxon>Rhabditida</taxon>
        <taxon>Rhabditina</taxon>
        <taxon>Rhabditomorpha</taxon>
        <taxon>Rhabditoidea</taxon>
        <taxon>Rhabditidae</taxon>
        <taxon>Peloderinae</taxon>
        <taxon>Caenorhabditis</taxon>
    </lineage>
</organism>
<dbReference type="Pfam" id="PF12078">
    <property type="entry name" value="DUF3557"/>
    <property type="match status" value="1"/>
</dbReference>
<reference evidence="2" key="1">
    <citation type="submission" date="2017-10" db="EMBL/GenBank/DDBJ databases">
        <title>Rapid genome shrinkage in a self-fertile nematode reveals novel sperm competition proteins.</title>
        <authorList>
            <person name="Yin D."/>
            <person name="Schwarz E.M."/>
            <person name="Thomas C.G."/>
            <person name="Felde R.L."/>
            <person name="Korf I.F."/>
            <person name="Cutter A.D."/>
            <person name="Schartner C.M."/>
            <person name="Ralston E.J."/>
            <person name="Meyer B.J."/>
            <person name="Haag E.S."/>
        </authorList>
    </citation>
    <scope>NUCLEOTIDE SEQUENCE [LARGE SCALE GENOMIC DNA]</scope>
    <source>
        <strain evidence="2">JU1422</strain>
    </source>
</reference>
<gene>
    <name evidence="1" type="primary">Cnig_chr_I.g202</name>
    <name evidence="1" type="ORF">B9Z55_000202</name>
</gene>
<dbReference type="PANTHER" id="PTHR31379:SF1">
    <property type="entry name" value="F-BOX C PROTEIN-RELATED"/>
    <property type="match status" value="1"/>
</dbReference>
<sequence length="421" mass="49241">MASREMLFANMKVVIEYLESNFRLQLSSRLPPIRVAEKSTPLRLKRLVLGQSMITVDSISYKMKQLKEYNEDVPLLIKKQHELAHDADHYGFRISPYDILLDGDLKIYGPHKLKPFEEDEKELKEMLEAVPELVAQIEEWERKDFFRTVELLKSKLVQHEYKRTNRKIVTSSSLELSTSRCQSRVLKEDRQKPYNGTTERFPNVPTIYEGMKKLLEGFFGNRKVAWKVDLLELRTSVLRWFNSGTLPIVSNLSMQPIDKVNMDVINSVLHKSSFPLKTLEFTVKNNYAGNFDHSIITTSELLKIADPFECGTQHHKLRNSRVEIPKMNIDIVDLERWIVHWLRSRRPIGTIYTYKEVDFVPSYLLEKLRKRPELIEATEKSVTLKINETSALHVYFESKSDRNWRPGTAEISVIARENIED</sequence>
<dbReference type="EMBL" id="PDUG01000001">
    <property type="protein sequence ID" value="PIC51548.1"/>
    <property type="molecule type" value="Genomic_DNA"/>
</dbReference>
<accession>A0A2G5VIE8</accession>
<protein>
    <submittedName>
        <fullName evidence="1">Uncharacterized protein</fullName>
    </submittedName>
</protein>
<dbReference type="OrthoDB" id="5880605at2759"/>
<keyword evidence="2" id="KW-1185">Reference proteome</keyword>
<dbReference type="Proteomes" id="UP000230233">
    <property type="component" value="Chromosome I"/>
</dbReference>
<evidence type="ECO:0000313" key="2">
    <source>
        <dbReference type="Proteomes" id="UP000230233"/>
    </source>
</evidence>
<evidence type="ECO:0000313" key="1">
    <source>
        <dbReference type="EMBL" id="PIC51548.1"/>
    </source>
</evidence>
<name>A0A2G5VIE8_9PELO</name>
<comment type="caution">
    <text evidence="1">The sequence shown here is derived from an EMBL/GenBank/DDBJ whole genome shotgun (WGS) entry which is preliminary data.</text>
</comment>
<dbReference type="InterPro" id="IPR021942">
    <property type="entry name" value="DUF3557"/>
</dbReference>
<dbReference type="AlphaFoldDB" id="A0A2G5VIE8"/>